<reference evidence="5 8" key="2">
    <citation type="submission" date="2017-12" db="EMBL/GenBank/DDBJ databases">
        <title>Phylogenetic diversity of female urinary microbiome.</title>
        <authorList>
            <person name="Thomas-White K."/>
            <person name="Wolfe A.J."/>
        </authorList>
    </citation>
    <scope>NUCLEOTIDE SEQUENCE [LARGE SCALE GENOMIC DNA]</scope>
    <source>
        <strain evidence="5 8">UMB0004</strain>
    </source>
</reference>
<dbReference type="RefSeq" id="WP_005716811.1">
    <property type="nucleotide sequence ID" value="NZ_CABFNI010000014.1"/>
</dbReference>
<evidence type="ECO:0000313" key="5">
    <source>
        <dbReference type="EMBL" id="PLA56978.1"/>
    </source>
</evidence>
<dbReference type="Proteomes" id="UP000552935">
    <property type="component" value="Unassembled WGS sequence"/>
</dbReference>
<dbReference type="EMBL" id="PKJX01000003">
    <property type="protein sequence ID" value="PLA56978.1"/>
    <property type="molecule type" value="Genomic_DNA"/>
</dbReference>
<comment type="caution">
    <text evidence="2">The sequence shown here is derived from an EMBL/GenBank/DDBJ whole genome shotgun (WGS) entry which is preliminary data.</text>
</comment>
<accession>A0A180CX95</accession>
<sequence length="102" mass="11093">MIQKHPWQVITALFVGLFVTTTGFSLTHEPVLVALLWGLHQTFWLLVGLALLAVGIKLLLHTRRPHAALTSRFLGSLPGNGQLALVAAINLLGGALIDLYLY</sequence>
<dbReference type="Proteomes" id="UP000307517">
    <property type="component" value="Unassembled WGS sequence"/>
</dbReference>
<evidence type="ECO:0000313" key="7">
    <source>
        <dbReference type="Proteomes" id="UP000189067"/>
    </source>
</evidence>
<dbReference type="EMBL" id="JABXWP010000026">
    <property type="protein sequence ID" value="NVO89374.1"/>
    <property type="molecule type" value="Genomic_DNA"/>
</dbReference>
<keyword evidence="1" id="KW-0812">Transmembrane</keyword>
<dbReference type="Proteomes" id="UP000542889">
    <property type="component" value="Unassembled WGS sequence"/>
</dbReference>
<evidence type="ECO:0000313" key="3">
    <source>
        <dbReference type="EMBL" id="NZA05757.1"/>
    </source>
</evidence>
<dbReference type="GeneID" id="69832362"/>
<evidence type="ECO:0000313" key="9">
    <source>
        <dbReference type="Proteomes" id="UP000307517"/>
    </source>
</evidence>
<evidence type="ECO:0000313" key="8">
    <source>
        <dbReference type="Proteomes" id="UP000234212"/>
    </source>
</evidence>
<dbReference type="Proteomes" id="UP000234212">
    <property type="component" value="Unassembled WGS sequence"/>
</dbReference>
<dbReference type="EMBL" id="MTJY01000037">
    <property type="protein sequence ID" value="ONN74374.1"/>
    <property type="molecule type" value="Genomic_DNA"/>
</dbReference>
<organism evidence="2 10">
    <name type="scientific">Lacticaseibacillus rhamnosus</name>
    <name type="common">Lactobacillus rhamnosus</name>
    <dbReference type="NCBI Taxonomy" id="47715"/>
    <lineage>
        <taxon>Bacteria</taxon>
        <taxon>Bacillati</taxon>
        <taxon>Bacillota</taxon>
        <taxon>Bacilli</taxon>
        <taxon>Lactobacillales</taxon>
        <taxon>Lactobacillaceae</taxon>
        <taxon>Lacticaseibacillus</taxon>
    </lineage>
</organism>
<keyword evidence="1" id="KW-0472">Membrane</keyword>
<reference evidence="4 7" key="1">
    <citation type="submission" date="2017-01" db="EMBL/GenBank/DDBJ databases">
        <title>In silico prediction, in vitro antibacterial spectrum and physicochemical properties of a putative bacteriocin produced by Lactobacillus rhamnosus strain L156.4.</title>
        <authorList>
            <person name="Silveira A.M."/>
            <person name="Monteiro A.S."/>
            <person name="Santos V.L."/>
            <person name="Nicoli J.R."/>
            <person name="Azevedo V."/>
            <person name="Soares S.C."/>
            <person name="Castro-Oliveira L."/>
            <person name="Dias-Souza M.V."/>
            <person name="Nardi R.M."/>
        </authorList>
    </citation>
    <scope>NUCLEOTIDE SEQUENCE [LARGE SCALE GENOMIC DNA]</scope>
    <source>
        <strain evidence="4 7">L156.4</strain>
    </source>
</reference>
<reference evidence="6 9" key="3">
    <citation type="submission" date="2019-04" db="EMBL/GenBank/DDBJ databases">
        <title>Genome Announcement to Ensure Probiotic Safety of Lactobacillus rhamnosus UBLR-58.</title>
        <authorList>
            <person name="Sulthana A."/>
            <person name="Lakshmi S.G."/>
            <person name="Madempudi R.S."/>
        </authorList>
    </citation>
    <scope>NUCLEOTIDE SEQUENCE [LARGE SCALE GENOMIC DNA]</scope>
    <source>
        <strain evidence="6 9">UBLR-58</strain>
    </source>
</reference>
<feature type="transmembrane region" description="Helical" evidence="1">
    <location>
        <begin position="41"/>
        <end position="60"/>
    </location>
</feature>
<evidence type="ECO:0000313" key="4">
    <source>
        <dbReference type="EMBL" id="ONN74374.1"/>
    </source>
</evidence>
<evidence type="ECO:0000313" key="10">
    <source>
        <dbReference type="Proteomes" id="UP000542889"/>
    </source>
</evidence>
<keyword evidence="1" id="KW-1133">Transmembrane helix</keyword>
<evidence type="ECO:0000313" key="2">
    <source>
        <dbReference type="EMBL" id="NVO89374.1"/>
    </source>
</evidence>
<evidence type="ECO:0000313" key="6">
    <source>
        <dbReference type="EMBL" id="THC79831.1"/>
    </source>
</evidence>
<name>A0A180CX95_LACRH</name>
<reference evidence="2 10" key="4">
    <citation type="submission" date="2020-06" db="EMBL/GenBank/DDBJ databases">
        <title>Lactobacillus rhamnosus QC,genome.</title>
        <authorList>
            <person name="Yi H."/>
            <person name="Jin M."/>
        </authorList>
    </citation>
    <scope>NUCLEOTIDE SEQUENCE [LARGE SCALE GENOMIC DNA]</scope>
    <source>
        <strain evidence="2 10">QC</strain>
    </source>
</reference>
<dbReference type="AlphaFoldDB" id="A0A180CX95"/>
<proteinExistence type="predicted"/>
<evidence type="ECO:0000313" key="11">
    <source>
        <dbReference type="Proteomes" id="UP000552935"/>
    </source>
</evidence>
<protein>
    <submittedName>
        <fullName evidence="2">Uncharacterized protein</fullName>
    </submittedName>
</protein>
<dbReference type="EMBL" id="SSHM01000001">
    <property type="protein sequence ID" value="THC79831.1"/>
    <property type="molecule type" value="Genomic_DNA"/>
</dbReference>
<gene>
    <name evidence="4" type="ORF">BWR10_09285</name>
    <name evidence="5" type="ORF">CYJ91_09135</name>
    <name evidence="6" type="ORF">E6L36_05090</name>
    <name evidence="3" type="ORF">H0N82_11845</name>
    <name evidence="2" type="ORF">HWN39_12920</name>
</gene>
<evidence type="ECO:0000256" key="1">
    <source>
        <dbReference type="SAM" id="Phobius"/>
    </source>
</evidence>
<dbReference type="Proteomes" id="UP000189067">
    <property type="component" value="Unassembled WGS sequence"/>
</dbReference>
<dbReference type="EMBL" id="JACCKI010000011">
    <property type="protein sequence ID" value="NZA05757.1"/>
    <property type="molecule type" value="Genomic_DNA"/>
</dbReference>
<reference evidence="3 11" key="5">
    <citation type="submission" date="2020-07" db="EMBL/GenBank/DDBJ databases">
        <title>Organ Donor 1.</title>
        <authorList>
            <person name="Marsh A.J."/>
            <person name="Azcarate-Peril M.A."/>
        </authorList>
    </citation>
    <scope>NUCLEOTIDE SEQUENCE [LARGE SCALE GENOMIC DNA]</scope>
    <source>
        <strain evidence="3 11">AMC0712</strain>
    </source>
</reference>
<feature type="transmembrane region" description="Helical" evidence="1">
    <location>
        <begin position="81"/>
        <end position="101"/>
    </location>
</feature>